<feature type="region of interest" description="Disordered" evidence="1">
    <location>
        <begin position="120"/>
        <end position="147"/>
    </location>
</feature>
<gene>
    <name evidence="2" type="ORF">ASPACDRAFT_125281</name>
</gene>
<evidence type="ECO:0000256" key="1">
    <source>
        <dbReference type="SAM" id="MobiDB-lite"/>
    </source>
</evidence>
<dbReference type="RefSeq" id="XP_020052928.1">
    <property type="nucleotide sequence ID" value="XM_020196806.1"/>
</dbReference>
<keyword evidence="3" id="KW-1185">Reference proteome</keyword>
<dbReference type="VEuPathDB" id="FungiDB:ASPACDRAFT_125281"/>
<dbReference type="GeneID" id="30970620"/>
<accession>A0A1L9WKA2</accession>
<sequence length="179" mass="18743">MPSHPITIPPRHRELSLTDSEISILDLGPSLLVLGEEGEEDGNPEEVYSLVYDRYPNTLEEGNESWEGGSSFTWEKADGEGKGSQMGRDTPVLREGKGKGKGKGRMIVADAAAAAAAEREWDDNGEAGLGTHAHPSSGSARSDGDAGETLKCWSAVATPTGVRLGVGVVGLRRGGGLDT</sequence>
<organism evidence="2 3">
    <name type="scientific">Aspergillus aculeatus (strain ATCC 16872 / CBS 172.66 / WB 5094)</name>
    <dbReference type="NCBI Taxonomy" id="690307"/>
    <lineage>
        <taxon>Eukaryota</taxon>
        <taxon>Fungi</taxon>
        <taxon>Dikarya</taxon>
        <taxon>Ascomycota</taxon>
        <taxon>Pezizomycotina</taxon>
        <taxon>Eurotiomycetes</taxon>
        <taxon>Eurotiomycetidae</taxon>
        <taxon>Eurotiales</taxon>
        <taxon>Aspergillaceae</taxon>
        <taxon>Aspergillus</taxon>
        <taxon>Aspergillus subgen. Circumdati</taxon>
    </lineage>
</organism>
<dbReference type="AlphaFoldDB" id="A0A1L9WKA2"/>
<reference evidence="3" key="1">
    <citation type="journal article" date="2017" name="Genome Biol.">
        <title>Comparative genomics reveals high biological diversity and specific adaptations in the industrially and medically important fungal genus Aspergillus.</title>
        <authorList>
            <person name="de Vries R.P."/>
            <person name="Riley R."/>
            <person name="Wiebenga A."/>
            <person name="Aguilar-Osorio G."/>
            <person name="Amillis S."/>
            <person name="Uchima C.A."/>
            <person name="Anderluh G."/>
            <person name="Asadollahi M."/>
            <person name="Askin M."/>
            <person name="Barry K."/>
            <person name="Battaglia E."/>
            <person name="Bayram O."/>
            <person name="Benocci T."/>
            <person name="Braus-Stromeyer S.A."/>
            <person name="Caldana C."/>
            <person name="Canovas D."/>
            <person name="Cerqueira G.C."/>
            <person name="Chen F."/>
            <person name="Chen W."/>
            <person name="Choi C."/>
            <person name="Clum A."/>
            <person name="Dos Santos R.A."/>
            <person name="Damasio A.R."/>
            <person name="Diallinas G."/>
            <person name="Emri T."/>
            <person name="Fekete E."/>
            <person name="Flipphi M."/>
            <person name="Freyberg S."/>
            <person name="Gallo A."/>
            <person name="Gournas C."/>
            <person name="Habgood R."/>
            <person name="Hainaut M."/>
            <person name="Harispe M.L."/>
            <person name="Henrissat B."/>
            <person name="Hilden K.S."/>
            <person name="Hope R."/>
            <person name="Hossain A."/>
            <person name="Karabika E."/>
            <person name="Karaffa L."/>
            <person name="Karanyi Z."/>
            <person name="Krasevec N."/>
            <person name="Kuo A."/>
            <person name="Kusch H."/>
            <person name="LaButti K."/>
            <person name="Lagendijk E.L."/>
            <person name="Lapidus A."/>
            <person name="Levasseur A."/>
            <person name="Lindquist E."/>
            <person name="Lipzen A."/>
            <person name="Logrieco A.F."/>
            <person name="MacCabe A."/>
            <person name="Maekelae M.R."/>
            <person name="Malavazi I."/>
            <person name="Melin P."/>
            <person name="Meyer V."/>
            <person name="Mielnichuk N."/>
            <person name="Miskei M."/>
            <person name="Molnar A.P."/>
            <person name="Mule G."/>
            <person name="Ngan C.Y."/>
            <person name="Orejas M."/>
            <person name="Orosz E."/>
            <person name="Ouedraogo J.P."/>
            <person name="Overkamp K.M."/>
            <person name="Park H.-S."/>
            <person name="Perrone G."/>
            <person name="Piumi F."/>
            <person name="Punt P.J."/>
            <person name="Ram A.F."/>
            <person name="Ramon A."/>
            <person name="Rauscher S."/>
            <person name="Record E."/>
            <person name="Riano-Pachon D.M."/>
            <person name="Robert V."/>
            <person name="Roehrig J."/>
            <person name="Ruller R."/>
            <person name="Salamov A."/>
            <person name="Salih N.S."/>
            <person name="Samson R.A."/>
            <person name="Sandor E."/>
            <person name="Sanguinetti M."/>
            <person name="Schuetze T."/>
            <person name="Sepcic K."/>
            <person name="Shelest E."/>
            <person name="Sherlock G."/>
            <person name="Sophianopoulou V."/>
            <person name="Squina F.M."/>
            <person name="Sun H."/>
            <person name="Susca A."/>
            <person name="Todd R.B."/>
            <person name="Tsang A."/>
            <person name="Unkles S.E."/>
            <person name="van de Wiele N."/>
            <person name="van Rossen-Uffink D."/>
            <person name="Oliveira J.V."/>
            <person name="Vesth T.C."/>
            <person name="Visser J."/>
            <person name="Yu J.-H."/>
            <person name="Zhou M."/>
            <person name="Andersen M.R."/>
            <person name="Archer D.B."/>
            <person name="Baker S.E."/>
            <person name="Benoit I."/>
            <person name="Brakhage A.A."/>
            <person name="Braus G.H."/>
            <person name="Fischer R."/>
            <person name="Frisvad J.C."/>
            <person name="Goldman G.H."/>
            <person name="Houbraken J."/>
            <person name="Oakley B."/>
            <person name="Pocsi I."/>
            <person name="Scazzocchio C."/>
            <person name="Seiboth B."/>
            <person name="vanKuyk P.A."/>
            <person name="Wortman J."/>
            <person name="Dyer P.S."/>
            <person name="Grigoriev I.V."/>
        </authorList>
    </citation>
    <scope>NUCLEOTIDE SEQUENCE [LARGE SCALE GENOMIC DNA]</scope>
    <source>
        <strain evidence="3">ATCC 16872 / CBS 172.66 / WB 5094</strain>
    </source>
</reference>
<proteinExistence type="predicted"/>
<feature type="region of interest" description="Disordered" evidence="1">
    <location>
        <begin position="61"/>
        <end position="105"/>
    </location>
</feature>
<dbReference type="EMBL" id="KV878985">
    <property type="protein sequence ID" value="OJJ96588.1"/>
    <property type="molecule type" value="Genomic_DNA"/>
</dbReference>
<evidence type="ECO:0000313" key="2">
    <source>
        <dbReference type="EMBL" id="OJJ96588.1"/>
    </source>
</evidence>
<evidence type="ECO:0000313" key="3">
    <source>
        <dbReference type="Proteomes" id="UP000184546"/>
    </source>
</evidence>
<dbReference type="Proteomes" id="UP000184546">
    <property type="component" value="Unassembled WGS sequence"/>
</dbReference>
<protein>
    <submittedName>
        <fullName evidence="2">Uncharacterized protein</fullName>
    </submittedName>
</protein>
<name>A0A1L9WKA2_ASPA1</name>
<feature type="non-terminal residue" evidence="2">
    <location>
        <position position="179"/>
    </location>
</feature>